<evidence type="ECO:0000313" key="1">
    <source>
        <dbReference type="Proteomes" id="UP000046393"/>
    </source>
</evidence>
<dbReference type="AlphaFoldDB" id="A0A0N5A8T9"/>
<dbReference type="Proteomes" id="UP000046393">
    <property type="component" value="Unplaced"/>
</dbReference>
<dbReference type="WBParaSite" id="SMUV_0000050001-mRNA-1">
    <property type="protein sequence ID" value="SMUV_0000050001-mRNA-1"/>
    <property type="gene ID" value="SMUV_0000050001"/>
</dbReference>
<reference evidence="2" key="1">
    <citation type="submission" date="2017-02" db="UniProtKB">
        <authorList>
            <consortium name="WormBaseParasite"/>
        </authorList>
    </citation>
    <scope>IDENTIFICATION</scope>
</reference>
<evidence type="ECO:0000313" key="2">
    <source>
        <dbReference type="WBParaSite" id="SMUV_0000050001-mRNA-1"/>
    </source>
</evidence>
<protein>
    <submittedName>
        <fullName evidence="2">Uncharacterized protein</fullName>
    </submittedName>
</protein>
<name>A0A0N5A8T9_9BILA</name>
<accession>A0A0N5A8T9</accession>
<proteinExistence type="predicted"/>
<organism evidence="1 2">
    <name type="scientific">Syphacia muris</name>
    <dbReference type="NCBI Taxonomy" id="451379"/>
    <lineage>
        <taxon>Eukaryota</taxon>
        <taxon>Metazoa</taxon>
        <taxon>Ecdysozoa</taxon>
        <taxon>Nematoda</taxon>
        <taxon>Chromadorea</taxon>
        <taxon>Rhabditida</taxon>
        <taxon>Spirurina</taxon>
        <taxon>Oxyuridomorpha</taxon>
        <taxon>Oxyuroidea</taxon>
        <taxon>Oxyuridae</taxon>
        <taxon>Syphacia</taxon>
    </lineage>
</organism>
<sequence length="36" mass="4060">MLTVLANLAIKCNICLVTSFAWKKGVHWKTVAKFHS</sequence>
<keyword evidence="1" id="KW-1185">Reference proteome</keyword>